<feature type="domain" description="Water stress and hypersensitive response" evidence="3">
    <location>
        <begin position="647"/>
        <end position="764"/>
    </location>
</feature>
<dbReference type="SMART" id="SM00769">
    <property type="entry name" value="WHy"/>
    <property type="match status" value="2"/>
</dbReference>
<dbReference type="PANTHER" id="PTHR31459">
    <property type="match status" value="1"/>
</dbReference>
<comment type="similarity">
    <text evidence="1">Belongs to the LEA type 2 family.</text>
</comment>
<evidence type="ECO:0000256" key="2">
    <source>
        <dbReference type="SAM" id="MobiDB-lite"/>
    </source>
</evidence>
<name>A0A4S8JMR6_MUSBA</name>
<dbReference type="Gene3D" id="2.60.40.1820">
    <property type="match status" value="2"/>
</dbReference>
<proteinExistence type="inferred from homology"/>
<protein>
    <recommendedName>
        <fullName evidence="3">Water stress and hypersensitive response domain-containing protein</fullName>
    </recommendedName>
</protein>
<feature type="region of interest" description="Disordered" evidence="2">
    <location>
        <begin position="479"/>
        <end position="540"/>
    </location>
</feature>
<keyword evidence="5" id="KW-1185">Reference proteome</keyword>
<reference evidence="4 5" key="1">
    <citation type="journal article" date="2019" name="Nat. Plants">
        <title>Genome sequencing of Musa balbisiana reveals subgenome evolution and function divergence in polyploid bananas.</title>
        <authorList>
            <person name="Yao X."/>
        </authorList>
    </citation>
    <scope>NUCLEOTIDE SEQUENCE [LARGE SCALE GENOMIC DNA]</scope>
    <source>
        <strain evidence="5">cv. DH-PKW</strain>
        <tissue evidence="4">Leaves</tissue>
    </source>
</reference>
<dbReference type="InterPro" id="IPR013990">
    <property type="entry name" value="WHy-dom"/>
</dbReference>
<organism evidence="4 5">
    <name type="scientific">Musa balbisiana</name>
    <name type="common">Banana</name>
    <dbReference type="NCBI Taxonomy" id="52838"/>
    <lineage>
        <taxon>Eukaryota</taxon>
        <taxon>Viridiplantae</taxon>
        <taxon>Streptophyta</taxon>
        <taxon>Embryophyta</taxon>
        <taxon>Tracheophyta</taxon>
        <taxon>Spermatophyta</taxon>
        <taxon>Magnoliopsida</taxon>
        <taxon>Liliopsida</taxon>
        <taxon>Zingiberales</taxon>
        <taxon>Musaceae</taxon>
        <taxon>Musa</taxon>
    </lineage>
</organism>
<feature type="domain" description="Water stress and hypersensitive response" evidence="3">
    <location>
        <begin position="242"/>
        <end position="364"/>
    </location>
</feature>
<dbReference type="InterPro" id="IPR004864">
    <property type="entry name" value="LEA_2"/>
</dbReference>
<feature type="region of interest" description="Disordered" evidence="2">
    <location>
        <begin position="384"/>
        <end position="420"/>
    </location>
</feature>
<dbReference type="GO" id="GO:0009269">
    <property type="term" value="P:response to desiccation"/>
    <property type="evidence" value="ECO:0007669"/>
    <property type="project" value="InterPro"/>
</dbReference>
<dbReference type="AlphaFoldDB" id="A0A4S8JMR6"/>
<gene>
    <name evidence="4" type="ORF">C4D60_Mb01t16830</name>
</gene>
<dbReference type="PANTHER" id="PTHR31459:SF19">
    <property type="entry name" value="DESICCATION-RELATED PROTEIN LEA14-RELATED"/>
    <property type="match status" value="1"/>
</dbReference>
<dbReference type="InterPro" id="IPR045043">
    <property type="entry name" value="Lea14-like"/>
</dbReference>
<feature type="compositionally biased region" description="Basic and acidic residues" evidence="2">
    <location>
        <begin position="389"/>
        <end position="406"/>
    </location>
</feature>
<dbReference type="STRING" id="52838.A0A4S8JMR6"/>
<evidence type="ECO:0000259" key="3">
    <source>
        <dbReference type="SMART" id="SM00769"/>
    </source>
</evidence>
<dbReference type="EMBL" id="PYDT01000004">
    <property type="protein sequence ID" value="THU63537.1"/>
    <property type="molecule type" value="Genomic_DNA"/>
</dbReference>
<accession>A0A4S8JMR6</accession>
<evidence type="ECO:0000313" key="4">
    <source>
        <dbReference type="EMBL" id="THU63537.1"/>
    </source>
</evidence>
<dbReference type="GO" id="GO:0005829">
    <property type="term" value="C:cytosol"/>
    <property type="evidence" value="ECO:0007669"/>
    <property type="project" value="TreeGrafter"/>
</dbReference>
<dbReference type="FunFam" id="2.60.40.1820:FF:000001">
    <property type="entry name" value="Desiccation protectant protein Lea14-like"/>
    <property type="match status" value="1"/>
</dbReference>
<sequence length="783" mass="83275">MVPHDVDPYRSISAHTEGMSRSPEESTELNEEGATIWRGRKSNSLFYLESILVTKPKPLDGGQRQSTLTQPPRTSPFNCPTSFASAECDEPPSLSASTALSFIAAVLSLSCRPASDSINQRTLASTSSADTSSPSYPSIATASRISSVRNTLFIFCSAYSGHPTIGTSATIASSTEFHPQWVTKPPTELWLSTSTCGAQDFTTRPLSLVRSRKPSGSSASSLIGKAKEFVAEKIARMPKPEASLESLSIKSFTRDSILFHSEVAVLNPYSHSIPICQLSYALKSAGREVASGTMPDPGSLTASAETKLEVSVKVRLRRPLVTLRRIVTRRAPHHPQEPLPASLETRGDLLQLRGCEQAQAAEAKEDHALSGLNVEPLEALRPVGLLPPVRRDQRSDGVDGRSRPAVRDTAASGDGFERPRLERVERVDDDAVGVRQAGADVEEPLVGLVLAVQHWERHVVSGQWRDPGDQQRGAAELPEALDCGGVQRRDVDENGEDASAGGDAELSCDVEGKPAEHVDDDGSGGGVAEEGEKVSVGETEEVEGEGLLVGGGVRGEGDGGEAVEGDGGVGGGGAGNEGRGGAGVVRWVDGDDGDGYAVQNEELTKLHHGHQVAHPRRRSLRGAMSSLIGKAKEFVAEKIARMPKPEASLESLSIKSFTRDSILFHSEVAVLNPYSHSIPICQLSYALKSAGREVASGTMPDPGSLTASAETKLEVSVKVPYDFLISLMRDIGRDWDIDYEMQVGLTIDLPIIGDFTIPLSTKGEIKLPTLSDLFCGGGGGGDD</sequence>
<dbReference type="Proteomes" id="UP000317650">
    <property type="component" value="Chromosome 1"/>
</dbReference>
<comment type="caution">
    <text evidence="4">The sequence shown here is derived from an EMBL/GenBank/DDBJ whole genome shotgun (WGS) entry which is preliminary data.</text>
</comment>
<evidence type="ECO:0000256" key="1">
    <source>
        <dbReference type="ARBA" id="ARBA00005960"/>
    </source>
</evidence>
<feature type="region of interest" description="Disordered" evidence="2">
    <location>
        <begin position="1"/>
        <end position="33"/>
    </location>
</feature>
<evidence type="ECO:0000313" key="5">
    <source>
        <dbReference type="Proteomes" id="UP000317650"/>
    </source>
</evidence>
<dbReference type="SUPFAM" id="SSF117070">
    <property type="entry name" value="LEA14-like"/>
    <property type="match status" value="2"/>
</dbReference>
<dbReference type="Pfam" id="PF03168">
    <property type="entry name" value="LEA_2"/>
    <property type="match status" value="2"/>
</dbReference>